<evidence type="ECO:0000313" key="2">
    <source>
        <dbReference type="Proteomes" id="UP000000814"/>
    </source>
</evidence>
<dbReference type="STRING" id="272562.CA_C2004"/>
<dbReference type="EMBL" id="AE001437">
    <property type="protein sequence ID" value="AAK79963.1"/>
    <property type="molecule type" value="Genomic_DNA"/>
</dbReference>
<dbReference type="eggNOG" id="COG4908">
    <property type="taxonomic scope" value="Bacteria"/>
</dbReference>
<dbReference type="PIR" id="H97146">
    <property type="entry name" value="H97146"/>
</dbReference>
<keyword evidence="2" id="KW-1185">Reference proteome</keyword>
<name>Q97HK7_CLOAB</name>
<dbReference type="RefSeq" id="WP_010965304.1">
    <property type="nucleotide sequence ID" value="NC_003030.1"/>
</dbReference>
<dbReference type="GeneID" id="44998491"/>
<dbReference type="AlphaFoldDB" id="Q97HK7"/>
<dbReference type="HOGENOM" id="CLU_612085_0_0_9"/>
<dbReference type="Proteomes" id="UP000000814">
    <property type="component" value="Chromosome"/>
</dbReference>
<dbReference type="SUPFAM" id="SSF52777">
    <property type="entry name" value="CoA-dependent acyltransferases"/>
    <property type="match status" value="1"/>
</dbReference>
<reference evidence="1 2" key="1">
    <citation type="journal article" date="2001" name="J. Bacteriol.">
        <title>Genome sequence and comparative analysis of the solvent-producing bacterium Clostridium acetobutylicum.</title>
        <authorList>
            <person name="Nolling J."/>
            <person name="Breton G."/>
            <person name="Omelchenko M.V."/>
            <person name="Makarova K.S."/>
            <person name="Zeng Q."/>
            <person name="Gibson R."/>
            <person name="Lee H.M."/>
            <person name="Dubois J."/>
            <person name="Qiu D."/>
            <person name="Hitti J."/>
            <person name="Wolf Y.I."/>
            <person name="Tatusov R.L."/>
            <person name="Sabathe F."/>
            <person name="Doucette-Stamm L."/>
            <person name="Soucaille P."/>
            <person name="Daly M.J."/>
            <person name="Bennett G.N."/>
            <person name="Koonin E.V."/>
            <person name="Smith D.R."/>
        </authorList>
    </citation>
    <scope>NUCLEOTIDE SEQUENCE [LARGE SCALE GENOMIC DNA]</scope>
    <source>
        <strain evidence="2">ATCC 824 / DSM 792 / JCM 1419 / LMG 5710 / VKM B-1787</strain>
    </source>
</reference>
<evidence type="ECO:0000313" key="1">
    <source>
        <dbReference type="EMBL" id="AAK79963.1"/>
    </source>
</evidence>
<gene>
    <name evidence="1" type="ordered locus">CA_C2004</name>
</gene>
<dbReference type="OrthoDB" id="1974188at2"/>
<accession>Q97HK7</accession>
<protein>
    <submittedName>
        <fullName evidence="1">Siderophore/Surfactin synthetase related protein</fullName>
    </submittedName>
</protein>
<proteinExistence type="predicted"/>
<dbReference type="PATRIC" id="fig|272562.8.peg.2211"/>
<sequence>MENKCYKATIHESFFCSIDRNMLGSTIYYIFYLNDNFNIEIYKKAVTYVVKAVPILSCKFSEGYWRDKWQQIKEFNVSQIFKKIHIQSEVADKEAFNELAFSEFIKLKDKHIDIKNESPIKITVFYNSQSKNKMITIGMHHSVADVRGWLEIICLIGQCYNLILEKKLNNQPALVSKITKPIFHISIKDNINMLRGTIKNLFETNRISEMDPLIKKEKIKTVNVDCNTMSVEKINLGETEVKKLKAYYKGYGFTINDIVLHLLLKFNKKYNSALEKSNKYIETGMRIDIRKYIRTNKKFIGNYSFLQYVWIKDADVEDIEKVNEKLKRIKRYPMGLSAFYKFYLFLILPTEIMRKEVLKRKGEVVDELYLGMTSTNIGKMDKYLEPYKKFMEDAFVIPCGFAEGFPLMCITGYKNKITINFIRYNDKDGLTRRVKYDFKKILDEIIL</sequence>
<organism evidence="1 2">
    <name type="scientific">Clostridium acetobutylicum (strain ATCC 824 / DSM 792 / JCM 1419 / IAM 19013 / LMG 5710 / NBRC 13948 / NRRL B-527 / VKM B-1787 / 2291 / W)</name>
    <dbReference type="NCBI Taxonomy" id="272562"/>
    <lineage>
        <taxon>Bacteria</taxon>
        <taxon>Bacillati</taxon>
        <taxon>Bacillota</taxon>
        <taxon>Clostridia</taxon>
        <taxon>Eubacteriales</taxon>
        <taxon>Clostridiaceae</taxon>
        <taxon>Clostridium</taxon>
    </lineage>
</organism>
<dbReference type="KEGG" id="cac:CA_C2004"/>